<dbReference type="Proteomes" id="UP000009096">
    <property type="component" value="Chromosome 4"/>
</dbReference>
<evidence type="ECO:0000313" key="4">
    <source>
        <dbReference type="Proteomes" id="UP000009096"/>
    </source>
</evidence>
<dbReference type="AlphaFoldDB" id="W7MFB8"/>
<dbReference type="EMBL" id="DS022246">
    <property type="protein sequence ID" value="EWG43437.1"/>
    <property type="molecule type" value="Genomic_DNA"/>
</dbReference>
<organism evidence="3 4">
    <name type="scientific">Gibberella moniliformis (strain M3125 / FGSC 7600)</name>
    <name type="common">Maize ear and stalk rot fungus</name>
    <name type="synonym">Fusarium verticillioides</name>
    <dbReference type="NCBI Taxonomy" id="334819"/>
    <lineage>
        <taxon>Eukaryota</taxon>
        <taxon>Fungi</taxon>
        <taxon>Dikarya</taxon>
        <taxon>Ascomycota</taxon>
        <taxon>Pezizomycotina</taxon>
        <taxon>Sordariomycetes</taxon>
        <taxon>Hypocreomycetidae</taxon>
        <taxon>Hypocreales</taxon>
        <taxon>Nectriaceae</taxon>
        <taxon>Fusarium</taxon>
        <taxon>Fusarium fujikuroi species complex</taxon>
    </lineage>
</organism>
<protein>
    <submittedName>
        <fullName evidence="3">Uncharacterized protein</fullName>
    </submittedName>
</protein>
<keyword evidence="2" id="KW-1133">Transmembrane helix</keyword>
<feature type="transmembrane region" description="Helical" evidence="2">
    <location>
        <begin position="162"/>
        <end position="185"/>
    </location>
</feature>
<reference evidence="3 4" key="1">
    <citation type="journal article" date="2010" name="Nature">
        <title>Comparative genomics reveals mobile pathogenicity chromosomes in Fusarium.</title>
        <authorList>
            <person name="Ma L.J."/>
            <person name="van der Does H.C."/>
            <person name="Borkovich K.A."/>
            <person name="Coleman J.J."/>
            <person name="Daboussi M.J."/>
            <person name="Di Pietro A."/>
            <person name="Dufresne M."/>
            <person name="Freitag M."/>
            <person name="Grabherr M."/>
            <person name="Henrissat B."/>
            <person name="Houterman P.M."/>
            <person name="Kang S."/>
            <person name="Shim W.B."/>
            <person name="Woloshuk C."/>
            <person name="Xie X."/>
            <person name="Xu J.R."/>
            <person name="Antoniw J."/>
            <person name="Baker S.E."/>
            <person name="Bluhm B.H."/>
            <person name="Breakspear A."/>
            <person name="Brown D.W."/>
            <person name="Butchko R.A."/>
            <person name="Chapman S."/>
            <person name="Coulson R."/>
            <person name="Coutinho P.M."/>
            <person name="Danchin E.G."/>
            <person name="Diener A."/>
            <person name="Gale L.R."/>
            <person name="Gardiner D.M."/>
            <person name="Goff S."/>
            <person name="Hammond-Kosack K.E."/>
            <person name="Hilburn K."/>
            <person name="Hua-Van A."/>
            <person name="Jonkers W."/>
            <person name="Kazan K."/>
            <person name="Kodira C.D."/>
            <person name="Koehrsen M."/>
            <person name="Kumar L."/>
            <person name="Lee Y.H."/>
            <person name="Li L."/>
            <person name="Manners J.M."/>
            <person name="Miranda-Saavedra D."/>
            <person name="Mukherjee M."/>
            <person name="Park G."/>
            <person name="Park J."/>
            <person name="Park S.Y."/>
            <person name="Proctor R.H."/>
            <person name="Regev A."/>
            <person name="Ruiz-Roldan M.C."/>
            <person name="Sain D."/>
            <person name="Sakthikumar S."/>
            <person name="Sykes S."/>
            <person name="Schwartz D.C."/>
            <person name="Turgeon B.G."/>
            <person name="Wapinski I."/>
            <person name="Yoder O."/>
            <person name="Young S."/>
            <person name="Zeng Q."/>
            <person name="Zhou S."/>
            <person name="Galagan J."/>
            <person name="Cuomo C.A."/>
            <person name="Kistler H.C."/>
            <person name="Rep M."/>
        </authorList>
    </citation>
    <scope>NUCLEOTIDE SEQUENCE [LARGE SCALE GENOMIC DNA]</scope>
    <source>
        <strain evidence="4">M3125 / FGSC 7600</strain>
    </source>
</reference>
<feature type="compositionally biased region" description="Low complexity" evidence="1">
    <location>
        <begin position="46"/>
        <end position="61"/>
    </location>
</feature>
<name>W7MFB8_GIBM7</name>
<keyword evidence="2" id="KW-0472">Membrane</keyword>
<accession>W7MFB8</accession>
<feature type="region of interest" description="Disordered" evidence="1">
    <location>
        <begin position="45"/>
        <end position="80"/>
    </location>
</feature>
<dbReference type="EMBL" id="CM000581">
    <property type="protein sequence ID" value="EWG43437.1"/>
    <property type="molecule type" value="Genomic_DNA"/>
</dbReference>
<sequence length="216" mass="25038">MRPRRKRSPEAQPGPPYNRVTLTQFPRDAEELVSELEFVWNQIKNNSPSSSLSSPRANRSAGASQPYEDAAQGSDAEGPMKEIRPMSEYDEAELRSQKQLELEDDDIDGTQNHDRVSGRWQQKVERALTTMSAEVAALREQITTGREWRAKKERSLPAWVKWFAWMVVKHLFTDLVILTVVLLWLRKRKDRRLEDLVRAAVRLVREYVRNVLPSRG</sequence>
<keyword evidence="2" id="KW-0812">Transmembrane</keyword>
<evidence type="ECO:0000256" key="2">
    <source>
        <dbReference type="SAM" id="Phobius"/>
    </source>
</evidence>
<evidence type="ECO:0000256" key="1">
    <source>
        <dbReference type="SAM" id="MobiDB-lite"/>
    </source>
</evidence>
<proteinExistence type="predicted"/>
<dbReference type="GeneID" id="30062935"/>
<keyword evidence="4" id="KW-1185">Reference proteome</keyword>
<gene>
    <name evidence="3" type="ORF">FVEG_04905</name>
</gene>
<feature type="region of interest" description="Disordered" evidence="1">
    <location>
        <begin position="1"/>
        <end position="22"/>
    </location>
</feature>
<dbReference type="VEuPathDB" id="FungiDB:FVEG_04905"/>
<evidence type="ECO:0000313" key="3">
    <source>
        <dbReference type="EMBL" id="EWG43437.1"/>
    </source>
</evidence>
<dbReference type="RefSeq" id="XP_018749628.1">
    <property type="nucleotide sequence ID" value="XM_018892851.1"/>
</dbReference>